<keyword evidence="6" id="KW-1185">Reference proteome</keyword>
<dbReference type="InterPro" id="IPR036641">
    <property type="entry name" value="HPT_dom_sf"/>
</dbReference>
<accession>A0ABT7PNA3</accession>
<name>A0ABT7PNA3_9BACT</name>
<dbReference type="SUPFAM" id="SSF55874">
    <property type="entry name" value="ATPase domain of HSP90 chaperone/DNA topoisomerase II/histidine kinase"/>
    <property type="match status" value="1"/>
</dbReference>
<feature type="transmembrane region" description="Helical" evidence="3">
    <location>
        <begin position="37"/>
        <end position="55"/>
    </location>
</feature>
<dbReference type="PANTHER" id="PTHR43395">
    <property type="entry name" value="SENSOR HISTIDINE KINASE CHEA"/>
    <property type="match status" value="1"/>
</dbReference>
<reference evidence="5 6" key="1">
    <citation type="submission" date="2023-06" db="EMBL/GenBank/DDBJ databases">
        <title>Roseiconus lacunae JC819 isolated from Gulf of Mannar region, Tamil Nadu.</title>
        <authorList>
            <person name="Pk S."/>
            <person name="Ch S."/>
            <person name="Ch V.R."/>
        </authorList>
    </citation>
    <scope>NUCLEOTIDE SEQUENCE [LARGE SCALE GENOMIC DNA]</scope>
    <source>
        <strain evidence="5 6">JC819</strain>
    </source>
</reference>
<feature type="transmembrane region" description="Helical" evidence="3">
    <location>
        <begin position="88"/>
        <end position="107"/>
    </location>
</feature>
<dbReference type="PROSITE" id="PS50109">
    <property type="entry name" value="HIS_KIN"/>
    <property type="match status" value="1"/>
</dbReference>
<sequence>MEPLSNPLNPRTVNPFQAWLPRHCLDDNPEHARVAKLLFFYAVIGLIVGSFYVLVYCLLALYFSAASIAIAVVGGVAALYQLYRGERLAVAGHIIALCAFAAVAGIIPETGMIHSPTFGWLFAAPMMAASTLGFRAGLFWLLTVLCYIATIFFVGASLSEPLHTVSSDVRELFVAVVHGGLILTIFATAWSFSNAQTSAFKALHQARRIAEDALLDAEQTHNDAILVLNNISEGLVMITLEGKVTGDPSKQFQEWFGTPQKGQAIWEHMETQNPLLAGLLELNWEQLLCDWMPLDLGIDQLPKRFDHQGRTFSLRYQPVVQASHEPSQLLMICTDITAELEAEHSNDLQKEQMAIFSRFAKDPRSVRGFLEESQRLVSLVDNGKGTFAEQKRWIHTLKGNFGIFGLTSFARWLHQLEDELDEQCDVCDLSQRQAIASQWESVRERLSMIIPEESKERVTIDRSRIESTLLTARQERSITTLIDEIQRWTWDDVRQRFELLAERAKALGERLEKPGISVLIDCDRVRTPPTTEWNSFWNALTHVVRNAVDHGIEPAEVRLNSGKHATGVLQFNAFENPKNLVIEICDDGGGVDWKRVATKAMKLGLRTSMGEQLQDLLFADGLSTKATVCDTSGRGVGMSAAKEACLALDGKIEVDSSEGRGTTFRFVFPIQSISPTEVIGSPTEVSESSQST</sequence>
<feature type="domain" description="Histidine kinase" evidence="4">
    <location>
        <begin position="540"/>
        <end position="672"/>
    </location>
</feature>
<evidence type="ECO:0000256" key="3">
    <source>
        <dbReference type="SAM" id="Phobius"/>
    </source>
</evidence>
<keyword evidence="3" id="KW-0472">Membrane</keyword>
<dbReference type="Proteomes" id="UP001239462">
    <property type="component" value="Unassembled WGS sequence"/>
</dbReference>
<dbReference type="Gene3D" id="3.30.565.10">
    <property type="entry name" value="Histidine kinase-like ATPase, C-terminal domain"/>
    <property type="match status" value="1"/>
</dbReference>
<dbReference type="EMBL" id="JASZZN010000018">
    <property type="protein sequence ID" value="MDM4017992.1"/>
    <property type="molecule type" value="Genomic_DNA"/>
</dbReference>
<comment type="caution">
    <text evidence="5">The sequence shown here is derived from an EMBL/GenBank/DDBJ whole genome shotgun (WGS) entry which is preliminary data.</text>
</comment>
<dbReference type="InterPro" id="IPR036890">
    <property type="entry name" value="HATPase_C_sf"/>
</dbReference>
<dbReference type="SMART" id="SM00387">
    <property type="entry name" value="HATPase_c"/>
    <property type="match status" value="1"/>
</dbReference>
<keyword evidence="5" id="KW-0067">ATP-binding</keyword>
<feature type="transmembrane region" description="Helical" evidence="3">
    <location>
        <begin position="171"/>
        <end position="192"/>
    </location>
</feature>
<dbReference type="InterPro" id="IPR051315">
    <property type="entry name" value="Bact_Chemotaxis_CheA"/>
</dbReference>
<dbReference type="PANTHER" id="PTHR43395:SF1">
    <property type="entry name" value="CHEMOTAXIS PROTEIN CHEA"/>
    <property type="match status" value="1"/>
</dbReference>
<evidence type="ECO:0000259" key="4">
    <source>
        <dbReference type="PROSITE" id="PS50109"/>
    </source>
</evidence>
<evidence type="ECO:0000313" key="5">
    <source>
        <dbReference type="EMBL" id="MDM4017992.1"/>
    </source>
</evidence>
<dbReference type="GO" id="GO:0005524">
    <property type="term" value="F:ATP binding"/>
    <property type="evidence" value="ECO:0007669"/>
    <property type="project" value="UniProtKB-KW"/>
</dbReference>
<feature type="transmembrane region" description="Helical" evidence="3">
    <location>
        <begin position="61"/>
        <end position="81"/>
    </location>
</feature>
<keyword evidence="3" id="KW-0812">Transmembrane</keyword>
<keyword evidence="5" id="KW-0547">Nucleotide-binding</keyword>
<dbReference type="InterPro" id="IPR005467">
    <property type="entry name" value="His_kinase_dom"/>
</dbReference>
<organism evidence="5 6">
    <name type="scientific">Roseiconus lacunae</name>
    <dbReference type="NCBI Taxonomy" id="2605694"/>
    <lineage>
        <taxon>Bacteria</taxon>
        <taxon>Pseudomonadati</taxon>
        <taxon>Planctomycetota</taxon>
        <taxon>Planctomycetia</taxon>
        <taxon>Pirellulales</taxon>
        <taxon>Pirellulaceae</taxon>
        <taxon>Roseiconus</taxon>
    </lineage>
</organism>
<evidence type="ECO:0000256" key="2">
    <source>
        <dbReference type="ARBA" id="ARBA00012438"/>
    </source>
</evidence>
<dbReference type="InterPro" id="IPR004358">
    <property type="entry name" value="Sig_transdc_His_kin-like_C"/>
</dbReference>
<comment type="catalytic activity">
    <reaction evidence="1">
        <text>ATP + protein L-histidine = ADP + protein N-phospho-L-histidine.</text>
        <dbReference type="EC" id="2.7.13.3"/>
    </reaction>
</comment>
<evidence type="ECO:0000256" key="1">
    <source>
        <dbReference type="ARBA" id="ARBA00000085"/>
    </source>
</evidence>
<dbReference type="RefSeq" id="WP_289165609.1">
    <property type="nucleotide sequence ID" value="NZ_JASZZN010000018.1"/>
</dbReference>
<protein>
    <recommendedName>
        <fullName evidence="2">histidine kinase</fullName>
        <ecNumber evidence="2">2.7.13.3</ecNumber>
    </recommendedName>
</protein>
<dbReference type="Gene3D" id="1.20.120.160">
    <property type="entry name" value="HPT domain"/>
    <property type="match status" value="1"/>
</dbReference>
<gene>
    <name evidence="5" type="ORF">QTN89_21270</name>
</gene>
<evidence type="ECO:0000313" key="6">
    <source>
        <dbReference type="Proteomes" id="UP001239462"/>
    </source>
</evidence>
<keyword evidence="3" id="KW-1133">Transmembrane helix</keyword>
<dbReference type="Pfam" id="PF02518">
    <property type="entry name" value="HATPase_c"/>
    <property type="match status" value="1"/>
</dbReference>
<dbReference type="PRINTS" id="PR00344">
    <property type="entry name" value="BCTRLSENSOR"/>
</dbReference>
<dbReference type="EC" id="2.7.13.3" evidence="2"/>
<dbReference type="SUPFAM" id="SSF47226">
    <property type="entry name" value="Histidine-containing phosphotransfer domain, HPT domain"/>
    <property type="match status" value="1"/>
</dbReference>
<feature type="transmembrane region" description="Helical" evidence="3">
    <location>
        <begin position="139"/>
        <end position="159"/>
    </location>
</feature>
<dbReference type="InterPro" id="IPR003594">
    <property type="entry name" value="HATPase_dom"/>
</dbReference>
<proteinExistence type="predicted"/>